<evidence type="ECO:0000313" key="5">
    <source>
        <dbReference type="EMBL" id="CAD9387991.1"/>
    </source>
</evidence>
<dbReference type="Gene3D" id="1.10.10.60">
    <property type="entry name" value="Homeodomain-like"/>
    <property type="match status" value="1"/>
</dbReference>
<feature type="region of interest" description="Disordered" evidence="3">
    <location>
        <begin position="159"/>
        <end position="180"/>
    </location>
</feature>
<dbReference type="SUPFAM" id="SSF46689">
    <property type="entry name" value="Homeodomain-like"/>
    <property type="match status" value="1"/>
</dbReference>
<dbReference type="SMART" id="SM00389">
    <property type="entry name" value="HOX"/>
    <property type="match status" value="1"/>
</dbReference>
<organism evidence="5">
    <name type="scientific">Haptolina brevifila</name>
    <dbReference type="NCBI Taxonomy" id="156173"/>
    <lineage>
        <taxon>Eukaryota</taxon>
        <taxon>Haptista</taxon>
        <taxon>Haptophyta</taxon>
        <taxon>Prymnesiophyceae</taxon>
        <taxon>Prymnesiales</taxon>
        <taxon>Prymnesiaceae</taxon>
        <taxon>Haptolina</taxon>
    </lineage>
</organism>
<dbReference type="EMBL" id="HBGU01000101">
    <property type="protein sequence ID" value="CAD9387991.1"/>
    <property type="molecule type" value="Transcribed_RNA"/>
</dbReference>
<comment type="subcellular location">
    <subcellularLocation>
        <location evidence="1 2">Nucleus</location>
    </subcellularLocation>
</comment>
<dbReference type="GO" id="GO:0005634">
    <property type="term" value="C:nucleus"/>
    <property type="evidence" value="ECO:0007669"/>
    <property type="project" value="UniProtKB-SubCell"/>
</dbReference>
<feature type="region of interest" description="Disordered" evidence="3">
    <location>
        <begin position="49"/>
        <end position="110"/>
    </location>
</feature>
<feature type="domain" description="Homeobox" evidence="4">
    <location>
        <begin position="196"/>
        <end position="250"/>
    </location>
</feature>
<accession>A0A7S2B6D3</accession>
<protein>
    <recommendedName>
        <fullName evidence="4">Homeobox domain-containing protein</fullName>
    </recommendedName>
</protein>
<sequence>MSVGQTPCPVLDDLVSLPAIKEEAPIKRFVHRIDEEAVAARIARSQALLTRRPSTSASPKERSASVLPLPPMLQAPLSDAGNEHQSSFRRPSVDEEQVTPPIGRSHSPDILSVAHILASSSTESRAEPPSLNRSPSIMAAATALMEATARGTRRRLEVLSDSQTECAKRSPKRSRQSATLDGVVQQSSKLWIGAIGKNISIRSNATPHQLKLLSAAFQLCPQPTNEQLLRLSSHVSVTPQQLNAWFQNRRTLQVWAQAKGAHLQPATLARLFYVDAM</sequence>
<dbReference type="CDD" id="cd00086">
    <property type="entry name" value="homeodomain"/>
    <property type="match status" value="1"/>
</dbReference>
<evidence type="ECO:0000256" key="3">
    <source>
        <dbReference type="SAM" id="MobiDB-lite"/>
    </source>
</evidence>
<evidence type="ECO:0000259" key="4">
    <source>
        <dbReference type="PROSITE" id="PS50071"/>
    </source>
</evidence>
<dbReference type="AlphaFoldDB" id="A0A7S2B6D3"/>
<dbReference type="Pfam" id="PF00046">
    <property type="entry name" value="Homeodomain"/>
    <property type="match status" value="1"/>
</dbReference>
<gene>
    <name evidence="5" type="ORF">CBRE1094_LOCUS50</name>
</gene>
<dbReference type="PROSITE" id="PS50071">
    <property type="entry name" value="HOMEOBOX_2"/>
    <property type="match status" value="1"/>
</dbReference>
<dbReference type="InterPro" id="IPR001356">
    <property type="entry name" value="HD"/>
</dbReference>
<dbReference type="GO" id="GO:0003677">
    <property type="term" value="F:DNA binding"/>
    <property type="evidence" value="ECO:0007669"/>
    <property type="project" value="UniProtKB-UniRule"/>
</dbReference>
<evidence type="ECO:0000256" key="2">
    <source>
        <dbReference type="RuleBase" id="RU000682"/>
    </source>
</evidence>
<keyword evidence="1 2" id="KW-0371">Homeobox</keyword>
<dbReference type="InterPro" id="IPR009057">
    <property type="entry name" value="Homeodomain-like_sf"/>
</dbReference>
<feature type="DNA-binding region" description="Homeobox" evidence="1">
    <location>
        <begin position="198"/>
        <end position="251"/>
    </location>
</feature>
<keyword evidence="1 2" id="KW-0539">Nucleus</keyword>
<evidence type="ECO:0000256" key="1">
    <source>
        <dbReference type="PROSITE-ProRule" id="PRU00108"/>
    </source>
</evidence>
<keyword evidence="1 2" id="KW-0238">DNA-binding</keyword>
<name>A0A7S2B6D3_9EUKA</name>
<reference evidence="5" key="1">
    <citation type="submission" date="2021-01" db="EMBL/GenBank/DDBJ databases">
        <authorList>
            <person name="Corre E."/>
            <person name="Pelletier E."/>
            <person name="Niang G."/>
            <person name="Scheremetjew M."/>
            <person name="Finn R."/>
            <person name="Kale V."/>
            <person name="Holt S."/>
            <person name="Cochrane G."/>
            <person name="Meng A."/>
            <person name="Brown T."/>
            <person name="Cohen L."/>
        </authorList>
    </citation>
    <scope>NUCLEOTIDE SEQUENCE</scope>
    <source>
        <strain evidence="5">UTEX LB 985</strain>
    </source>
</reference>
<proteinExistence type="predicted"/>